<evidence type="ECO:0000256" key="9">
    <source>
        <dbReference type="ARBA" id="ARBA00023012"/>
    </source>
</evidence>
<keyword evidence="9" id="KW-0902">Two-component regulatory system</keyword>
<name>A0A4Q9HQW3_STRKA</name>
<keyword evidence="6 11" id="KW-0812">Transmembrane</keyword>
<dbReference type="SMART" id="SM00387">
    <property type="entry name" value="HATPase_c"/>
    <property type="match status" value="1"/>
</dbReference>
<reference evidence="14 15" key="1">
    <citation type="submission" date="2019-02" db="EMBL/GenBank/DDBJ databases">
        <title>Draft Genome Sequence of Streptomyces sp. AM-2504, identified by 16S rRNA comparative analysis as a Streptomyces Kasugaensis strain.</title>
        <authorList>
            <person name="Napolioni V."/>
            <person name="Giuliodori A.M."/>
            <person name="Spurio R."/>
            <person name="Fabbretti A."/>
        </authorList>
    </citation>
    <scope>NUCLEOTIDE SEQUENCE [LARGE SCALE GENOMIC DNA]</scope>
    <source>
        <strain evidence="14 15">AM-2504</strain>
    </source>
</reference>
<dbReference type="CDD" id="cd06225">
    <property type="entry name" value="HAMP"/>
    <property type="match status" value="1"/>
</dbReference>
<evidence type="ECO:0000313" key="15">
    <source>
        <dbReference type="Proteomes" id="UP000292452"/>
    </source>
</evidence>
<sequence>MSAFPAGRRPLSRRLLSCRLPLPGRLLGRRWFPGSERVRLTALYGGLLVLAGTMLIALVYFLLRSGLYSSLSLAVTSTATGRMSPVPGATGPIVQGPAVAPASPASPGSHEAGLLSTTKIITDATEHAALSQLLTVSLIALLVFTVLSVALAWWMAGRVLRPVSVITTTARRLSAANLHERIALDAPPGELKQLADTFDGMLDRIEHLVSAQQRFAANAAHELRTPLAVQRAAAEIGLADPDPANVRRIRGKLIEVADDSEQLIEGLLLLSVSDQGLERREPVALGDLAKTVAAEYADDAWGRGVTLATDIRPLTVDGDPVLLTHLVRNLVGNAVRHNHSDGRITLGIDGRTLVITNTGPAVAAESVPYLFEPFRRMEARRHAPGEGAGLGLSIVASIARAHAATAEAEPNPGGGLTVRVTFPAHLPV</sequence>
<dbReference type="InterPro" id="IPR004358">
    <property type="entry name" value="Sig_transdc_His_kin-like_C"/>
</dbReference>
<dbReference type="PROSITE" id="PS50109">
    <property type="entry name" value="HIS_KIN"/>
    <property type="match status" value="1"/>
</dbReference>
<dbReference type="PANTHER" id="PTHR45436">
    <property type="entry name" value="SENSOR HISTIDINE KINASE YKOH"/>
    <property type="match status" value="1"/>
</dbReference>
<proteinExistence type="predicted"/>
<dbReference type="InterPro" id="IPR003661">
    <property type="entry name" value="HisK_dim/P_dom"/>
</dbReference>
<dbReference type="AlphaFoldDB" id="A0A4Q9HQW3"/>
<dbReference type="Gene3D" id="6.10.340.10">
    <property type="match status" value="1"/>
</dbReference>
<dbReference type="InterPro" id="IPR050428">
    <property type="entry name" value="TCS_sensor_his_kinase"/>
</dbReference>
<dbReference type="EC" id="2.7.13.3" evidence="3"/>
<dbReference type="SUPFAM" id="SSF158472">
    <property type="entry name" value="HAMP domain-like"/>
    <property type="match status" value="1"/>
</dbReference>
<feature type="transmembrane region" description="Helical" evidence="11">
    <location>
        <begin position="133"/>
        <end position="156"/>
    </location>
</feature>
<evidence type="ECO:0000259" key="13">
    <source>
        <dbReference type="PROSITE" id="PS50885"/>
    </source>
</evidence>
<dbReference type="InterPro" id="IPR003660">
    <property type="entry name" value="HAMP_dom"/>
</dbReference>
<evidence type="ECO:0000256" key="3">
    <source>
        <dbReference type="ARBA" id="ARBA00012438"/>
    </source>
</evidence>
<comment type="caution">
    <text evidence="14">The sequence shown here is derived from an EMBL/GenBank/DDBJ whole genome shotgun (WGS) entry which is preliminary data.</text>
</comment>
<comment type="subcellular location">
    <subcellularLocation>
        <location evidence="2">Cell membrane</location>
    </subcellularLocation>
</comment>
<evidence type="ECO:0000313" key="14">
    <source>
        <dbReference type="EMBL" id="TBO57343.1"/>
    </source>
</evidence>
<dbReference type="Gene3D" id="3.30.565.10">
    <property type="entry name" value="Histidine kinase-like ATPase, C-terminal domain"/>
    <property type="match status" value="1"/>
</dbReference>
<dbReference type="Proteomes" id="UP000292452">
    <property type="component" value="Unassembled WGS sequence"/>
</dbReference>
<keyword evidence="10 11" id="KW-0472">Membrane</keyword>
<accession>A0A4Q9HQW3</accession>
<keyword evidence="8 11" id="KW-1133">Transmembrane helix</keyword>
<comment type="catalytic activity">
    <reaction evidence="1">
        <text>ATP + protein L-histidine = ADP + protein N-phospho-L-histidine.</text>
        <dbReference type="EC" id="2.7.13.3"/>
    </reaction>
</comment>
<keyword evidence="5" id="KW-0808">Transferase</keyword>
<evidence type="ECO:0000259" key="12">
    <source>
        <dbReference type="PROSITE" id="PS50109"/>
    </source>
</evidence>
<dbReference type="EMBL" id="SIXH01000234">
    <property type="protein sequence ID" value="TBO57343.1"/>
    <property type="molecule type" value="Genomic_DNA"/>
</dbReference>
<keyword evidence="4" id="KW-0597">Phosphoprotein</keyword>
<dbReference type="InterPro" id="IPR005467">
    <property type="entry name" value="His_kinase_dom"/>
</dbReference>
<evidence type="ECO:0000256" key="2">
    <source>
        <dbReference type="ARBA" id="ARBA00004236"/>
    </source>
</evidence>
<dbReference type="SUPFAM" id="SSF47384">
    <property type="entry name" value="Homodimeric domain of signal transducing histidine kinase"/>
    <property type="match status" value="1"/>
</dbReference>
<dbReference type="InterPro" id="IPR003594">
    <property type="entry name" value="HATPase_dom"/>
</dbReference>
<evidence type="ECO:0000256" key="1">
    <source>
        <dbReference type="ARBA" id="ARBA00000085"/>
    </source>
</evidence>
<dbReference type="GO" id="GO:0000155">
    <property type="term" value="F:phosphorelay sensor kinase activity"/>
    <property type="evidence" value="ECO:0007669"/>
    <property type="project" value="InterPro"/>
</dbReference>
<dbReference type="Pfam" id="PF02518">
    <property type="entry name" value="HATPase_c"/>
    <property type="match status" value="1"/>
</dbReference>
<feature type="transmembrane region" description="Helical" evidence="11">
    <location>
        <begin position="42"/>
        <end position="63"/>
    </location>
</feature>
<dbReference type="Pfam" id="PF00672">
    <property type="entry name" value="HAMP"/>
    <property type="match status" value="1"/>
</dbReference>
<gene>
    <name evidence="14" type="ORF">EYS09_23170</name>
</gene>
<feature type="domain" description="HAMP" evidence="13">
    <location>
        <begin position="157"/>
        <end position="210"/>
    </location>
</feature>
<protein>
    <recommendedName>
        <fullName evidence="3">histidine kinase</fullName>
        <ecNumber evidence="3">2.7.13.3</ecNumber>
    </recommendedName>
</protein>
<keyword evidence="7" id="KW-0418">Kinase</keyword>
<dbReference type="PANTHER" id="PTHR45436:SF16">
    <property type="entry name" value="HISTIDINE KINASE"/>
    <property type="match status" value="1"/>
</dbReference>
<evidence type="ECO:0000256" key="5">
    <source>
        <dbReference type="ARBA" id="ARBA00022679"/>
    </source>
</evidence>
<dbReference type="OrthoDB" id="3224230at2"/>
<evidence type="ECO:0000256" key="11">
    <source>
        <dbReference type="SAM" id="Phobius"/>
    </source>
</evidence>
<dbReference type="Gene3D" id="1.10.287.130">
    <property type="match status" value="1"/>
</dbReference>
<evidence type="ECO:0000256" key="6">
    <source>
        <dbReference type="ARBA" id="ARBA00022692"/>
    </source>
</evidence>
<dbReference type="GO" id="GO:0005886">
    <property type="term" value="C:plasma membrane"/>
    <property type="evidence" value="ECO:0007669"/>
    <property type="project" value="UniProtKB-SubCell"/>
</dbReference>
<evidence type="ECO:0000256" key="10">
    <source>
        <dbReference type="ARBA" id="ARBA00023136"/>
    </source>
</evidence>
<feature type="domain" description="Histidine kinase" evidence="12">
    <location>
        <begin position="218"/>
        <end position="426"/>
    </location>
</feature>
<evidence type="ECO:0000256" key="7">
    <source>
        <dbReference type="ARBA" id="ARBA00022777"/>
    </source>
</evidence>
<dbReference type="PRINTS" id="PR00344">
    <property type="entry name" value="BCTRLSENSOR"/>
</dbReference>
<dbReference type="InterPro" id="IPR036890">
    <property type="entry name" value="HATPase_C_sf"/>
</dbReference>
<dbReference type="PROSITE" id="PS50885">
    <property type="entry name" value="HAMP"/>
    <property type="match status" value="1"/>
</dbReference>
<keyword evidence="15" id="KW-1185">Reference proteome</keyword>
<organism evidence="14 15">
    <name type="scientific">Streptomyces kasugaensis</name>
    <dbReference type="NCBI Taxonomy" id="1946"/>
    <lineage>
        <taxon>Bacteria</taxon>
        <taxon>Bacillati</taxon>
        <taxon>Actinomycetota</taxon>
        <taxon>Actinomycetes</taxon>
        <taxon>Kitasatosporales</taxon>
        <taxon>Streptomycetaceae</taxon>
        <taxon>Streptomyces</taxon>
    </lineage>
</organism>
<dbReference type="InterPro" id="IPR036097">
    <property type="entry name" value="HisK_dim/P_sf"/>
</dbReference>
<dbReference type="RefSeq" id="WP_094793505.1">
    <property type="nucleotide sequence ID" value="NZ_NDXL01000002.1"/>
</dbReference>
<dbReference type="SUPFAM" id="SSF55874">
    <property type="entry name" value="ATPase domain of HSP90 chaperone/DNA topoisomerase II/histidine kinase"/>
    <property type="match status" value="1"/>
</dbReference>
<dbReference type="CDD" id="cd00082">
    <property type="entry name" value="HisKA"/>
    <property type="match status" value="1"/>
</dbReference>
<dbReference type="SMART" id="SM00388">
    <property type="entry name" value="HisKA"/>
    <property type="match status" value="1"/>
</dbReference>
<dbReference type="Pfam" id="PF00512">
    <property type="entry name" value="HisKA"/>
    <property type="match status" value="1"/>
</dbReference>
<evidence type="ECO:0000256" key="8">
    <source>
        <dbReference type="ARBA" id="ARBA00022989"/>
    </source>
</evidence>
<dbReference type="SMART" id="SM00304">
    <property type="entry name" value="HAMP"/>
    <property type="match status" value="1"/>
</dbReference>
<evidence type="ECO:0000256" key="4">
    <source>
        <dbReference type="ARBA" id="ARBA00022553"/>
    </source>
</evidence>